<dbReference type="AlphaFoldDB" id="F4L221"/>
<dbReference type="EMBL" id="CP002691">
    <property type="protein sequence ID" value="AEE50654.1"/>
    <property type="molecule type" value="Genomic_DNA"/>
</dbReference>
<name>F4L221_HALH1</name>
<dbReference type="Gene3D" id="1.25.40.10">
    <property type="entry name" value="Tetratricopeptide repeat domain"/>
    <property type="match status" value="1"/>
</dbReference>
<dbReference type="InterPro" id="IPR011990">
    <property type="entry name" value="TPR-like_helical_dom_sf"/>
</dbReference>
<organism evidence="2 3">
    <name type="scientific">Haliscomenobacter hydrossis (strain ATCC 27775 / DSM 1100 / LMG 10767 / O)</name>
    <dbReference type="NCBI Taxonomy" id="760192"/>
    <lineage>
        <taxon>Bacteria</taxon>
        <taxon>Pseudomonadati</taxon>
        <taxon>Bacteroidota</taxon>
        <taxon>Saprospiria</taxon>
        <taxon>Saprospirales</taxon>
        <taxon>Haliscomenobacteraceae</taxon>
        <taxon>Haliscomenobacter</taxon>
    </lineage>
</organism>
<feature type="signal peptide" evidence="1">
    <location>
        <begin position="1"/>
        <end position="20"/>
    </location>
</feature>
<evidence type="ECO:0000313" key="3">
    <source>
        <dbReference type="Proteomes" id="UP000008461"/>
    </source>
</evidence>
<dbReference type="GO" id="GO:0005737">
    <property type="term" value="C:cytoplasm"/>
    <property type="evidence" value="ECO:0007669"/>
    <property type="project" value="UniProtKB-ARBA"/>
</dbReference>
<protein>
    <submittedName>
        <fullName evidence="2">Uncharacterized protein</fullName>
    </submittedName>
</protein>
<gene>
    <name evidence="2" type="ordered locus">Halhy_2786</name>
</gene>
<dbReference type="Proteomes" id="UP000008461">
    <property type="component" value="Chromosome"/>
</dbReference>
<dbReference type="InterPro" id="IPR021314">
    <property type="entry name" value="DUF2911"/>
</dbReference>
<evidence type="ECO:0000256" key="1">
    <source>
        <dbReference type="SAM" id="SignalP"/>
    </source>
</evidence>
<dbReference type="Pfam" id="PF11138">
    <property type="entry name" value="DUF2911"/>
    <property type="match status" value="1"/>
</dbReference>
<evidence type="ECO:0000313" key="2">
    <source>
        <dbReference type="EMBL" id="AEE50654.1"/>
    </source>
</evidence>
<feature type="chain" id="PRO_5003310588" evidence="1">
    <location>
        <begin position="21"/>
        <end position="379"/>
    </location>
</feature>
<dbReference type="STRING" id="760192.Halhy_2786"/>
<sequence>MHKNLITLLLLTVTSLTLLKAQITLPPSGDNQKCEVAQYIGLAKVAVMWGSPDVHGPNGEDRSGKIWGELVPYGLSNLDFGLSDENHLMPWRAGANENTVFAVSHDVQIEGKPLPAGKYGLHMIPGKDEWVIIFSKNHTSWGSYFYQQSEDALRVTVKPQATAYTEWLTYEFDDRKASSCTVRLRWEKIAVPFKVSVPNINELYLAKIGEELRTEPGFDYRNFVSASQFCVQNKVGLEQGLAWAEDAISKKYIGQKNFQTLSNKAQILTAMGRDAEASALMKEAIKEPTAGMQDIHMFARSLQASKKPQEALEIFKQNNQRYPDDFMTLFGLVRGYSGVGDYKNALKYANLALPKATNAQQKSQMEAAIAKLKESKDMN</sequence>
<dbReference type="OrthoDB" id="195456at2"/>
<proteinExistence type="predicted"/>
<dbReference type="GO" id="GO:0012505">
    <property type="term" value="C:endomembrane system"/>
    <property type="evidence" value="ECO:0007669"/>
    <property type="project" value="UniProtKB-ARBA"/>
</dbReference>
<dbReference type="InterPro" id="IPR015374">
    <property type="entry name" value="ChAPs"/>
</dbReference>
<keyword evidence="1" id="KW-0732">Signal</keyword>
<reference evidence="2 3" key="1">
    <citation type="journal article" date="2011" name="Stand. Genomic Sci.">
        <title>Complete genome sequence of Haliscomenobacter hydrossis type strain (O).</title>
        <authorList>
            <consortium name="US DOE Joint Genome Institute (JGI-PGF)"/>
            <person name="Daligault H."/>
            <person name="Lapidus A."/>
            <person name="Zeytun A."/>
            <person name="Nolan M."/>
            <person name="Lucas S."/>
            <person name="Del Rio T.G."/>
            <person name="Tice H."/>
            <person name="Cheng J.F."/>
            <person name="Tapia R."/>
            <person name="Han C."/>
            <person name="Goodwin L."/>
            <person name="Pitluck S."/>
            <person name="Liolios K."/>
            <person name="Pagani I."/>
            <person name="Ivanova N."/>
            <person name="Huntemann M."/>
            <person name="Mavromatis K."/>
            <person name="Mikhailova N."/>
            <person name="Pati A."/>
            <person name="Chen A."/>
            <person name="Palaniappan K."/>
            <person name="Land M."/>
            <person name="Hauser L."/>
            <person name="Brambilla E.M."/>
            <person name="Rohde M."/>
            <person name="Verbarg S."/>
            <person name="Goker M."/>
            <person name="Bristow J."/>
            <person name="Eisen J.A."/>
            <person name="Markowitz V."/>
            <person name="Hugenholtz P."/>
            <person name="Kyrpides N.C."/>
            <person name="Klenk H.P."/>
            <person name="Woyke T."/>
        </authorList>
    </citation>
    <scope>NUCLEOTIDE SEQUENCE [LARGE SCALE GENOMIC DNA]</scope>
    <source>
        <strain evidence="3">ATCC 27775 / DSM 1100 / LMG 10767 / O</strain>
    </source>
</reference>
<keyword evidence="3" id="KW-1185">Reference proteome</keyword>
<dbReference type="RefSeq" id="WP_013765202.1">
    <property type="nucleotide sequence ID" value="NC_015510.1"/>
</dbReference>
<dbReference type="GO" id="GO:0016192">
    <property type="term" value="P:vesicle-mediated transport"/>
    <property type="evidence" value="ECO:0007669"/>
    <property type="project" value="UniProtKB-ARBA"/>
</dbReference>
<accession>F4L221</accession>
<dbReference type="HOGENOM" id="CLU_062228_0_0_10"/>
<dbReference type="Pfam" id="PF09295">
    <property type="entry name" value="ChAPs"/>
    <property type="match status" value="1"/>
</dbReference>
<dbReference type="SUPFAM" id="SSF48452">
    <property type="entry name" value="TPR-like"/>
    <property type="match status" value="1"/>
</dbReference>
<dbReference type="eggNOG" id="COG0457">
    <property type="taxonomic scope" value="Bacteria"/>
</dbReference>
<reference key="2">
    <citation type="submission" date="2011-04" db="EMBL/GenBank/DDBJ databases">
        <title>Complete sequence of chromosome of Haliscomenobacter hydrossis DSM 1100.</title>
        <authorList>
            <consortium name="US DOE Joint Genome Institute (JGI-PGF)"/>
            <person name="Lucas S."/>
            <person name="Han J."/>
            <person name="Lapidus A."/>
            <person name="Bruce D."/>
            <person name="Goodwin L."/>
            <person name="Pitluck S."/>
            <person name="Peters L."/>
            <person name="Kyrpides N."/>
            <person name="Mavromatis K."/>
            <person name="Ivanova N."/>
            <person name="Ovchinnikova G."/>
            <person name="Pagani I."/>
            <person name="Daligault H."/>
            <person name="Detter J.C."/>
            <person name="Han C."/>
            <person name="Land M."/>
            <person name="Hauser L."/>
            <person name="Markowitz V."/>
            <person name="Cheng J.-F."/>
            <person name="Hugenholtz P."/>
            <person name="Woyke T."/>
            <person name="Wu D."/>
            <person name="Verbarg S."/>
            <person name="Frueling A."/>
            <person name="Brambilla E."/>
            <person name="Klenk H.-P."/>
            <person name="Eisen J.A."/>
        </authorList>
    </citation>
    <scope>NUCLEOTIDE SEQUENCE</scope>
    <source>
        <strain>DSM 1100</strain>
    </source>
</reference>
<dbReference type="GO" id="GO:0032991">
    <property type="term" value="C:protein-containing complex"/>
    <property type="evidence" value="ECO:0007669"/>
    <property type="project" value="UniProtKB-ARBA"/>
</dbReference>
<dbReference type="KEGG" id="hhy:Halhy_2786"/>